<keyword evidence="4 6" id="KW-1133">Transmembrane helix</keyword>
<comment type="subcellular location">
    <subcellularLocation>
        <location evidence="1">Cell membrane</location>
        <topology evidence="1">Multi-pass membrane protein</topology>
    </subcellularLocation>
</comment>
<evidence type="ECO:0000256" key="6">
    <source>
        <dbReference type="SAM" id="Phobius"/>
    </source>
</evidence>
<evidence type="ECO:0000256" key="5">
    <source>
        <dbReference type="ARBA" id="ARBA00023136"/>
    </source>
</evidence>
<evidence type="ECO:0000256" key="2">
    <source>
        <dbReference type="ARBA" id="ARBA00022475"/>
    </source>
</evidence>
<evidence type="ECO:0000313" key="9">
    <source>
        <dbReference type="Proteomes" id="UP000266622"/>
    </source>
</evidence>
<keyword evidence="5 6" id="KW-0472">Membrane</keyword>
<comment type="caution">
    <text evidence="8">The sequence shown here is derived from an EMBL/GenBank/DDBJ whole genome shotgun (WGS) entry which is preliminary data.</text>
</comment>
<evidence type="ECO:0000256" key="4">
    <source>
        <dbReference type="ARBA" id="ARBA00022989"/>
    </source>
</evidence>
<feature type="domain" description="Type II secretion system protein GspF" evidence="7">
    <location>
        <begin position="109"/>
        <end position="235"/>
    </location>
</feature>
<gene>
    <name evidence="8" type="ORF">BXU00_03290</name>
</gene>
<evidence type="ECO:0000259" key="7">
    <source>
        <dbReference type="Pfam" id="PF00482"/>
    </source>
</evidence>
<evidence type="ECO:0000256" key="3">
    <source>
        <dbReference type="ARBA" id="ARBA00022692"/>
    </source>
</evidence>
<dbReference type="AlphaFoldDB" id="A0A397WME9"/>
<evidence type="ECO:0000313" key="8">
    <source>
        <dbReference type="EMBL" id="RIB35081.1"/>
    </source>
</evidence>
<feature type="transmembrane region" description="Helical" evidence="6">
    <location>
        <begin position="66"/>
        <end position="87"/>
    </location>
</feature>
<feature type="transmembrane region" description="Helical" evidence="6">
    <location>
        <begin position="38"/>
        <end position="59"/>
    </location>
</feature>
<dbReference type="GO" id="GO:0005886">
    <property type="term" value="C:plasma membrane"/>
    <property type="evidence" value="ECO:0007669"/>
    <property type="project" value="UniProtKB-SubCell"/>
</dbReference>
<protein>
    <recommendedName>
        <fullName evidence="7">Type II secretion system protein GspF domain-containing protein</fullName>
    </recommendedName>
</protein>
<proteinExistence type="predicted"/>
<sequence>MKKLIKYVENFLKDNKKLLPYTYFRKYDFQFYVKLSSYISLFFGIISTLFLILIFLIFYKYLDIVIFLLSVSFGIIVFYISLFYFYIYPILAKEDYKREIELNLPFLALYMYTYASSNTNLIDIFRVIAKRNELGSLSREIKYLVNLIDVLGYDLSTSLLILANRTPSYSFKEFLYGLYSVIKGGGNLISFIKEYARNSIKDYEITLKAYNERISTLITLYSFIFVLFPLSILIISFIITYISGNVSILYQLYFFFFIILPLSYISYLYFIEIIQPKIQ</sequence>
<organism evidence="8 9">
    <name type="scientific">Candidatus Nanoclepta minutus</name>
    <dbReference type="NCBI Taxonomy" id="1940235"/>
    <lineage>
        <taxon>Archaea</taxon>
        <taxon>Nanobdellota</taxon>
        <taxon>Candidatus Nanoclepta</taxon>
    </lineage>
</organism>
<dbReference type="InterPro" id="IPR056569">
    <property type="entry name" value="ArlJ-like"/>
</dbReference>
<accession>A0A397WME9</accession>
<dbReference type="Proteomes" id="UP000266622">
    <property type="component" value="Unassembled WGS sequence"/>
</dbReference>
<dbReference type="PANTHER" id="PTHR35402">
    <property type="entry name" value="INTEGRAL MEMBRANE PROTEIN-RELATED"/>
    <property type="match status" value="1"/>
</dbReference>
<evidence type="ECO:0000256" key="1">
    <source>
        <dbReference type="ARBA" id="ARBA00004651"/>
    </source>
</evidence>
<feature type="transmembrane region" description="Helical" evidence="6">
    <location>
        <begin position="248"/>
        <end position="270"/>
    </location>
</feature>
<name>A0A397WME9_9ARCH</name>
<dbReference type="InterPro" id="IPR018076">
    <property type="entry name" value="T2SS_GspF_dom"/>
</dbReference>
<dbReference type="Pfam" id="PF00482">
    <property type="entry name" value="T2SSF"/>
    <property type="match status" value="1"/>
</dbReference>
<keyword evidence="2" id="KW-1003">Cell membrane</keyword>
<feature type="transmembrane region" description="Helical" evidence="6">
    <location>
        <begin position="217"/>
        <end position="242"/>
    </location>
</feature>
<dbReference type="EMBL" id="MWMI01000007">
    <property type="protein sequence ID" value="RIB35081.1"/>
    <property type="molecule type" value="Genomic_DNA"/>
</dbReference>
<keyword evidence="3 6" id="KW-0812">Transmembrane</keyword>
<reference evidence="8 9" key="1">
    <citation type="journal article" date="2018" name="Syst. Appl. Microbiol.">
        <title>A new symbiotic nanoarchaeote (Candidatus Nanoclepta minutus) and its host (Zestosphaera tikiterensis gen. nov., sp. nov.) from a New Zealand hot spring.</title>
        <authorList>
            <person name="St John E."/>
            <person name="Liu Y."/>
            <person name="Podar M."/>
            <person name="Stott M.B."/>
            <person name="Meneghin J."/>
            <person name="Chen Z."/>
            <person name="Lagutin K."/>
            <person name="Mitchell K."/>
            <person name="Reysenbach A.L."/>
        </authorList>
    </citation>
    <scope>NUCLEOTIDE SEQUENCE [LARGE SCALE GENOMIC DNA]</scope>
    <source>
        <strain evidence="8">NZ3</strain>
    </source>
</reference>